<comment type="caution">
    <text evidence="1">The sequence shown here is derived from an EMBL/GenBank/DDBJ whole genome shotgun (WGS) entry which is preliminary data.</text>
</comment>
<protein>
    <submittedName>
        <fullName evidence="1">Uncharacterized protein</fullName>
    </submittedName>
</protein>
<name>A0ABR3MQ61_9TELE</name>
<gene>
    <name evidence="1" type="ORF">QQF64_002431</name>
</gene>
<proteinExistence type="predicted"/>
<evidence type="ECO:0000313" key="2">
    <source>
        <dbReference type="Proteomes" id="UP001558613"/>
    </source>
</evidence>
<organism evidence="1 2">
    <name type="scientific">Cirrhinus molitorella</name>
    <name type="common">mud carp</name>
    <dbReference type="NCBI Taxonomy" id="172907"/>
    <lineage>
        <taxon>Eukaryota</taxon>
        <taxon>Metazoa</taxon>
        <taxon>Chordata</taxon>
        <taxon>Craniata</taxon>
        <taxon>Vertebrata</taxon>
        <taxon>Euteleostomi</taxon>
        <taxon>Actinopterygii</taxon>
        <taxon>Neopterygii</taxon>
        <taxon>Teleostei</taxon>
        <taxon>Ostariophysi</taxon>
        <taxon>Cypriniformes</taxon>
        <taxon>Cyprinidae</taxon>
        <taxon>Labeoninae</taxon>
        <taxon>Labeonini</taxon>
        <taxon>Cirrhinus</taxon>
    </lineage>
</organism>
<reference evidence="1 2" key="1">
    <citation type="submission" date="2023-09" db="EMBL/GenBank/DDBJ databases">
        <authorList>
            <person name="Wang M."/>
        </authorList>
    </citation>
    <scope>NUCLEOTIDE SEQUENCE [LARGE SCALE GENOMIC DNA]</scope>
    <source>
        <strain evidence="1">GT-2023</strain>
        <tissue evidence="1">Liver</tissue>
    </source>
</reference>
<accession>A0ABR3MQ61</accession>
<dbReference type="EMBL" id="JAYMGO010000010">
    <property type="protein sequence ID" value="KAL1266756.1"/>
    <property type="molecule type" value="Genomic_DNA"/>
</dbReference>
<dbReference type="Proteomes" id="UP001558613">
    <property type="component" value="Unassembled WGS sequence"/>
</dbReference>
<sequence length="108" mass="12127">MSSHWRLRPKTPSKYLACFRRFHKPSFQLPHALTLSSLDSFLVLRLINPHSVTSQLAFAMYNIMSCHHSAPLPSLPPSLPSRFPSFLAGLKPQVSSLCALARAHDHSH</sequence>
<evidence type="ECO:0000313" key="1">
    <source>
        <dbReference type="EMBL" id="KAL1266756.1"/>
    </source>
</evidence>
<keyword evidence="2" id="KW-1185">Reference proteome</keyword>